<accession>A0A0R3R6C9</accession>
<name>A0A0R3R6C9_9BILA</name>
<keyword evidence="1" id="KW-0175">Coiled coil</keyword>
<evidence type="ECO:0000313" key="3">
    <source>
        <dbReference type="EMBL" id="VDO46182.1"/>
    </source>
</evidence>
<reference evidence="3 4" key="2">
    <citation type="submission" date="2018-11" db="EMBL/GenBank/DDBJ databases">
        <authorList>
            <consortium name="Pathogen Informatics"/>
        </authorList>
    </citation>
    <scope>NUCLEOTIDE SEQUENCE [LARGE SCALE GENOMIC DNA]</scope>
</reference>
<dbReference type="Gene3D" id="1.20.1270.60">
    <property type="entry name" value="Arfaptin homology (AH) domain/BAR domain"/>
    <property type="match status" value="1"/>
</dbReference>
<dbReference type="EMBL" id="UZAG01020241">
    <property type="protein sequence ID" value="VDO46182.1"/>
    <property type="molecule type" value="Genomic_DNA"/>
</dbReference>
<protein>
    <submittedName>
        <fullName evidence="5">BAR domain-containing protein</fullName>
    </submittedName>
</protein>
<organism evidence="5">
    <name type="scientific">Brugia timori</name>
    <dbReference type="NCBI Taxonomy" id="42155"/>
    <lineage>
        <taxon>Eukaryota</taxon>
        <taxon>Metazoa</taxon>
        <taxon>Ecdysozoa</taxon>
        <taxon>Nematoda</taxon>
        <taxon>Chromadorea</taxon>
        <taxon>Rhabditida</taxon>
        <taxon>Spirurina</taxon>
        <taxon>Spiruromorpha</taxon>
        <taxon>Filarioidea</taxon>
        <taxon>Onchocercidae</taxon>
        <taxon>Brugia</taxon>
    </lineage>
</organism>
<dbReference type="SUPFAM" id="SSF103657">
    <property type="entry name" value="BAR/IMD domain-like"/>
    <property type="match status" value="1"/>
</dbReference>
<dbReference type="Proteomes" id="UP000280834">
    <property type="component" value="Unassembled WGS sequence"/>
</dbReference>
<evidence type="ECO:0000259" key="2">
    <source>
        <dbReference type="Pfam" id="PF03114"/>
    </source>
</evidence>
<feature type="coiled-coil region" evidence="1">
    <location>
        <begin position="133"/>
        <end position="160"/>
    </location>
</feature>
<evidence type="ECO:0000313" key="5">
    <source>
        <dbReference type="WBParaSite" id="BTMF_0001557301-mRNA-1"/>
    </source>
</evidence>
<dbReference type="InterPro" id="IPR027267">
    <property type="entry name" value="AH/BAR_dom_sf"/>
</dbReference>
<evidence type="ECO:0000256" key="1">
    <source>
        <dbReference type="SAM" id="Coils"/>
    </source>
</evidence>
<sequence>MTTKVKAVAYRLTGGSKTVYSADYEEKILLFNNFKKQIEKLMGLMVTLVTDNLATELKQKISKDTVDSGMNKFEKVGQAIYKYSNQIEDDSSAAVLKTAKEIFDNAGQKHRSFRTDMLDNVQKSMKEWIETNAKNVSKELKSVDNKRDELDCAINKLRKKPDDLDIQAVKERAESIFKEELEKTDKLLDDEIKESVRPIFFLFVSKCRHFLKEKQSVISSAMIALMEVIEDYNRCMKEIFKVVFPTFLLDKNKYVSILL</sequence>
<dbReference type="GO" id="GO:0005737">
    <property type="term" value="C:cytoplasm"/>
    <property type="evidence" value="ECO:0007669"/>
    <property type="project" value="InterPro"/>
</dbReference>
<dbReference type="Pfam" id="PF03114">
    <property type="entry name" value="BAR"/>
    <property type="match status" value="1"/>
</dbReference>
<dbReference type="WBParaSite" id="BTMF_0001557301-mRNA-1">
    <property type="protein sequence ID" value="BTMF_0001557301-mRNA-1"/>
    <property type="gene ID" value="BTMF_0001557301"/>
</dbReference>
<gene>
    <name evidence="3" type="ORF">BTMF_LOCUS13565</name>
</gene>
<keyword evidence="4" id="KW-1185">Reference proteome</keyword>
<dbReference type="InterPro" id="IPR004148">
    <property type="entry name" value="BAR_dom"/>
</dbReference>
<dbReference type="AlphaFoldDB" id="A0A0R3R6C9"/>
<reference evidence="5" key="1">
    <citation type="submission" date="2017-02" db="UniProtKB">
        <authorList>
            <consortium name="WormBaseParasite"/>
        </authorList>
    </citation>
    <scope>IDENTIFICATION</scope>
</reference>
<evidence type="ECO:0000313" key="4">
    <source>
        <dbReference type="Proteomes" id="UP000280834"/>
    </source>
</evidence>
<proteinExistence type="predicted"/>
<feature type="domain" description="BAR" evidence="2">
    <location>
        <begin position="14"/>
        <end position="188"/>
    </location>
</feature>